<keyword evidence="1" id="KW-1133">Transmembrane helix</keyword>
<gene>
    <name evidence="2" type="ORF">KCG54_10595</name>
</gene>
<keyword evidence="1" id="KW-0472">Membrane</keyword>
<reference evidence="2" key="1">
    <citation type="submission" date="2021-04" db="EMBL/GenBank/DDBJ databases">
        <title>Characterizing Neisseria spp. as novel respiratory pathobionts in bronchiectasis.</title>
        <authorList>
            <person name="Li L."/>
            <person name="Mac Aogain M."/>
            <person name="Xu T."/>
            <person name="Jaggi T.K."/>
            <person name="Chan L.Y."/>
            <person name="Keir H.R."/>
            <person name="Dicker A.J."/>
            <person name="Qu J."/>
            <person name="Liu Y."/>
            <person name="Chen H.S."/>
            <person name="Koh M.S."/>
            <person name="Ong T.H."/>
            <person name="Lim A.Y.H."/>
            <person name="Abisheganaden J."/>
            <person name="Low T.B."/>
            <person name="Oliver B.G."/>
            <person name="Tan N.S."/>
            <person name="Fang M."/>
            <person name="Chalmers J.D."/>
            <person name="Chotirmall S.H."/>
        </authorList>
    </citation>
    <scope>NUCLEOTIDE SEQUENCE</scope>
    <source>
        <strain evidence="2">TT0077</strain>
    </source>
</reference>
<protein>
    <recommendedName>
        <fullName evidence="4">Conjugal transfer protein TraM</fullName>
    </recommendedName>
</protein>
<evidence type="ECO:0008006" key="4">
    <source>
        <dbReference type="Google" id="ProtNLM"/>
    </source>
</evidence>
<evidence type="ECO:0000313" key="2">
    <source>
        <dbReference type="EMBL" id="UTG69597.1"/>
    </source>
</evidence>
<dbReference type="EMBL" id="CP073115">
    <property type="protein sequence ID" value="UTG69597.1"/>
    <property type="molecule type" value="Genomic_DNA"/>
</dbReference>
<organism evidence="2 3">
    <name type="scientific">Neisseria subflava</name>
    <dbReference type="NCBI Taxonomy" id="28449"/>
    <lineage>
        <taxon>Bacteria</taxon>
        <taxon>Pseudomonadati</taxon>
        <taxon>Pseudomonadota</taxon>
        <taxon>Betaproteobacteria</taxon>
        <taxon>Neisseriales</taxon>
        <taxon>Neisseriaceae</taxon>
        <taxon>Neisseria</taxon>
    </lineage>
</organism>
<evidence type="ECO:0000256" key="1">
    <source>
        <dbReference type="SAM" id="Phobius"/>
    </source>
</evidence>
<dbReference type="Proteomes" id="UP001057296">
    <property type="component" value="Chromosome"/>
</dbReference>
<sequence>MGKAEVDAIIADVFRVSGIKLTADDPVIAILLVQESRLKALFEEQRNRTREDFDGITSEIEEPLKTAVQIAEDLKTYREQIMADLLAGYGKELAESEGKLYASIQAKIDKQMKGYLDEVTTKINRSWLVAALIFFCSILVLKFV</sequence>
<proteinExistence type="predicted"/>
<keyword evidence="1" id="KW-0812">Transmembrane</keyword>
<dbReference type="AlphaFoldDB" id="A0A9X9HTZ2"/>
<feature type="transmembrane region" description="Helical" evidence="1">
    <location>
        <begin position="126"/>
        <end position="143"/>
    </location>
</feature>
<accession>A0A9X9HTZ2</accession>
<name>A0A9X9HTZ2_NEISU</name>
<evidence type="ECO:0000313" key="3">
    <source>
        <dbReference type="Proteomes" id="UP001057296"/>
    </source>
</evidence>
<dbReference type="RefSeq" id="WP_049322052.1">
    <property type="nucleotide sequence ID" value="NZ_CP073115.1"/>
</dbReference>